<name>A0ABU9HAZ6_9GAMM</name>
<evidence type="ECO:0000313" key="3">
    <source>
        <dbReference type="Proteomes" id="UP001366060"/>
    </source>
</evidence>
<comment type="caution">
    <text evidence="2">The sequence shown here is derived from an EMBL/GenBank/DDBJ whole genome shotgun (WGS) entry which is preliminary data.</text>
</comment>
<gene>
    <name evidence="2" type="ORF">V6255_07470</name>
</gene>
<feature type="repeat" description="ANK" evidence="1">
    <location>
        <begin position="79"/>
        <end position="111"/>
    </location>
</feature>
<dbReference type="Pfam" id="PF12796">
    <property type="entry name" value="Ank_2"/>
    <property type="match status" value="1"/>
</dbReference>
<dbReference type="EMBL" id="JBAKBA010000013">
    <property type="protein sequence ID" value="MEL0658978.1"/>
    <property type="molecule type" value="Genomic_DNA"/>
</dbReference>
<reference evidence="2 3" key="1">
    <citation type="submission" date="2024-02" db="EMBL/GenBank/DDBJ databases">
        <title>Bacteria isolated from the canopy kelp, Nereocystis luetkeana.</title>
        <authorList>
            <person name="Pfister C.A."/>
            <person name="Younker I.T."/>
            <person name="Light S.H."/>
        </authorList>
    </citation>
    <scope>NUCLEOTIDE SEQUENCE [LARGE SCALE GENOMIC DNA]</scope>
    <source>
        <strain evidence="2 3">TI.2.07</strain>
    </source>
</reference>
<keyword evidence="3" id="KW-1185">Reference proteome</keyword>
<dbReference type="PROSITE" id="PS50088">
    <property type="entry name" value="ANK_REPEAT"/>
    <property type="match status" value="1"/>
</dbReference>
<dbReference type="InterPro" id="IPR036770">
    <property type="entry name" value="Ankyrin_rpt-contain_sf"/>
</dbReference>
<evidence type="ECO:0000313" key="2">
    <source>
        <dbReference type="EMBL" id="MEL0658978.1"/>
    </source>
</evidence>
<evidence type="ECO:0000256" key="1">
    <source>
        <dbReference type="PROSITE-ProRule" id="PRU00023"/>
    </source>
</evidence>
<dbReference type="Proteomes" id="UP001366060">
    <property type="component" value="Unassembled WGS sequence"/>
</dbReference>
<dbReference type="InterPro" id="IPR002110">
    <property type="entry name" value="Ankyrin_rpt"/>
</dbReference>
<sequence>MPQIVYFSMQDDIEAVKKLIEAGADVNKLSSSNESALLMAVQDMQVNLTPLNSMLSTKFDLIAALPHNEKSVNAVTLKKKLTPLGCAVQTGRLDIVKKVVELGAKIDQRHDVGDETSLFTCIRVC</sequence>
<dbReference type="RefSeq" id="WP_341627582.1">
    <property type="nucleotide sequence ID" value="NZ_JBAKBA010000013.1"/>
</dbReference>
<organism evidence="2 3">
    <name type="scientific">Psychromonas arctica</name>
    <dbReference type="NCBI Taxonomy" id="168275"/>
    <lineage>
        <taxon>Bacteria</taxon>
        <taxon>Pseudomonadati</taxon>
        <taxon>Pseudomonadota</taxon>
        <taxon>Gammaproteobacteria</taxon>
        <taxon>Alteromonadales</taxon>
        <taxon>Psychromonadaceae</taxon>
        <taxon>Psychromonas</taxon>
    </lineage>
</organism>
<accession>A0ABU9HAZ6</accession>
<protein>
    <submittedName>
        <fullName evidence="2">Ankyrin repeat domain-containing protein</fullName>
    </submittedName>
</protein>
<dbReference type="SUPFAM" id="SSF48403">
    <property type="entry name" value="Ankyrin repeat"/>
    <property type="match status" value="1"/>
</dbReference>
<proteinExistence type="predicted"/>
<keyword evidence="1" id="KW-0040">ANK repeat</keyword>
<dbReference type="Gene3D" id="1.25.40.20">
    <property type="entry name" value="Ankyrin repeat-containing domain"/>
    <property type="match status" value="1"/>
</dbReference>